<dbReference type="EMBL" id="MFHD01000002">
    <property type="protein sequence ID" value="OGF63465.1"/>
    <property type="molecule type" value="Genomic_DNA"/>
</dbReference>
<dbReference type="AlphaFoldDB" id="A0A1F5VJ76"/>
<organism evidence="1 2">
    <name type="scientific">Candidatus Giovannonibacteria bacterium RIFCSPHIGHO2_01_FULL_45_23</name>
    <dbReference type="NCBI Taxonomy" id="1798325"/>
    <lineage>
        <taxon>Bacteria</taxon>
        <taxon>Candidatus Giovannoniibacteriota</taxon>
    </lineage>
</organism>
<reference evidence="1 2" key="1">
    <citation type="journal article" date="2016" name="Nat. Commun.">
        <title>Thousands of microbial genomes shed light on interconnected biogeochemical processes in an aquifer system.</title>
        <authorList>
            <person name="Anantharaman K."/>
            <person name="Brown C.T."/>
            <person name="Hug L.A."/>
            <person name="Sharon I."/>
            <person name="Castelle C.J."/>
            <person name="Probst A.J."/>
            <person name="Thomas B.C."/>
            <person name="Singh A."/>
            <person name="Wilkins M.J."/>
            <person name="Karaoz U."/>
            <person name="Brodie E.L."/>
            <person name="Williams K.H."/>
            <person name="Hubbard S.S."/>
            <person name="Banfield J.F."/>
        </authorList>
    </citation>
    <scope>NUCLEOTIDE SEQUENCE [LARGE SCALE GENOMIC DNA]</scope>
</reference>
<proteinExistence type="predicted"/>
<evidence type="ECO:0000313" key="2">
    <source>
        <dbReference type="Proteomes" id="UP000179251"/>
    </source>
</evidence>
<sequence>MKDLEKYLKYYWLENYLFDNVNKNFHNRGHLNPEEFFAIVIWKSNRAKTNVRKGIIKSTRTICAITAEIFQSKTPEEKLDVFLSPKIPNIGIPMASAILTVCYPQRVYHR</sequence>
<name>A0A1F5VJ76_9BACT</name>
<comment type="caution">
    <text evidence="1">The sequence shown here is derived from an EMBL/GenBank/DDBJ whole genome shotgun (WGS) entry which is preliminary data.</text>
</comment>
<dbReference type="STRING" id="1798325.A2834_01290"/>
<accession>A0A1F5VJ76</accession>
<evidence type="ECO:0000313" key="1">
    <source>
        <dbReference type="EMBL" id="OGF63465.1"/>
    </source>
</evidence>
<gene>
    <name evidence="1" type="ORF">A2834_01290</name>
</gene>
<dbReference type="Proteomes" id="UP000179251">
    <property type="component" value="Unassembled WGS sequence"/>
</dbReference>
<protein>
    <submittedName>
        <fullName evidence="1">Uncharacterized protein</fullName>
    </submittedName>
</protein>